<dbReference type="AlphaFoldDB" id="A0A261FQS5"/>
<sequence length="133" mass="14016">MNIRRHLARTLIAAIVVFTCCASAVPAQANDSPNAIFDVVVNESSISVTASIPDELAESGLPYLWAMVDGEAWGPYGDGVNTVVSVDIPITPQCGATYDITVYAGNISSMVAELDTTTVALPDSACAPRRRRS</sequence>
<keyword evidence="3" id="KW-1185">Reference proteome</keyword>
<protein>
    <submittedName>
        <fullName evidence="2">Uncharacterized protein</fullName>
    </submittedName>
</protein>
<evidence type="ECO:0000313" key="3">
    <source>
        <dbReference type="Proteomes" id="UP000216352"/>
    </source>
</evidence>
<name>A0A261FQS5_9BIFI</name>
<dbReference type="EMBL" id="MWWX01000010">
    <property type="protein sequence ID" value="OZG61313.1"/>
    <property type="molecule type" value="Genomic_DNA"/>
</dbReference>
<dbReference type="RefSeq" id="WP_072723538.1">
    <property type="nucleotide sequence ID" value="NZ_BDIS01000001.1"/>
</dbReference>
<organism evidence="2 3">
    <name type="scientific">Bifidobacterium lemurum</name>
    <dbReference type="NCBI Taxonomy" id="1603886"/>
    <lineage>
        <taxon>Bacteria</taxon>
        <taxon>Bacillati</taxon>
        <taxon>Actinomycetota</taxon>
        <taxon>Actinomycetes</taxon>
        <taxon>Bifidobacteriales</taxon>
        <taxon>Bifidobacteriaceae</taxon>
        <taxon>Bifidobacterium</taxon>
    </lineage>
</organism>
<keyword evidence="1" id="KW-0732">Signal</keyword>
<accession>A0A261FQS5</accession>
<reference evidence="2 3" key="1">
    <citation type="journal article" date="2017" name="BMC Genomics">
        <title>Comparative genomic and phylogenomic analyses of the Bifidobacteriaceae family.</title>
        <authorList>
            <person name="Lugli G.A."/>
            <person name="Milani C."/>
            <person name="Turroni F."/>
            <person name="Duranti S."/>
            <person name="Mancabelli L."/>
            <person name="Mangifesta M."/>
            <person name="Ferrario C."/>
            <person name="Modesto M."/>
            <person name="Mattarelli P."/>
            <person name="Jiri K."/>
            <person name="van Sinderen D."/>
            <person name="Ventura M."/>
        </authorList>
    </citation>
    <scope>NUCLEOTIDE SEQUENCE [LARGE SCALE GENOMIC DNA]</scope>
    <source>
        <strain evidence="2 3">DSM 28807</strain>
    </source>
</reference>
<feature type="chain" id="PRO_5043153354" evidence="1">
    <location>
        <begin position="30"/>
        <end position="133"/>
    </location>
</feature>
<dbReference type="OrthoDB" id="9967127at2"/>
<gene>
    <name evidence="2" type="ORF">BLEM_1525</name>
</gene>
<proteinExistence type="predicted"/>
<comment type="caution">
    <text evidence="2">The sequence shown here is derived from an EMBL/GenBank/DDBJ whole genome shotgun (WGS) entry which is preliminary data.</text>
</comment>
<evidence type="ECO:0000256" key="1">
    <source>
        <dbReference type="SAM" id="SignalP"/>
    </source>
</evidence>
<dbReference type="Proteomes" id="UP000216352">
    <property type="component" value="Unassembled WGS sequence"/>
</dbReference>
<feature type="signal peptide" evidence="1">
    <location>
        <begin position="1"/>
        <end position="29"/>
    </location>
</feature>
<evidence type="ECO:0000313" key="2">
    <source>
        <dbReference type="EMBL" id="OZG61313.1"/>
    </source>
</evidence>